<accession>A0A0G1XVC8</accession>
<proteinExistence type="predicted"/>
<gene>
    <name evidence="1" type="ORF">UY82_C0049G0003</name>
</gene>
<comment type="caution">
    <text evidence="1">The sequence shown here is derived from an EMBL/GenBank/DDBJ whole genome shotgun (WGS) entry which is preliminary data.</text>
</comment>
<evidence type="ECO:0000313" key="1">
    <source>
        <dbReference type="EMBL" id="KKW35118.1"/>
    </source>
</evidence>
<dbReference type="AlphaFoldDB" id="A0A0G1XVC8"/>
<name>A0A0G1XVC8_9BACT</name>
<dbReference type="Proteomes" id="UP000033865">
    <property type="component" value="Unassembled WGS sequence"/>
</dbReference>
<sequence length="198" mass="21177">MASLALGVAFVLWALWSVAATGFVRIPVFSALAFRQPAPTRIVESGNINLNRWIEAFGGGISSRVSLTVPEEVLTALLRSADSSDGLGDVIDFSKSQIAVEDGALEIFLPFKDAPTAITALLVPSADENGLHISAMEFRIGSRRIPKFLLRNLVDRVLRLVIDRVEDEFGSMATIERIAATADGLVIEGVIADGALSL</sequence>
<organism evidence="1 2">
    <name type="scientific">Candidatus Uhrbacteria bacterium GW2011_GWC2_53_7</name>
    <dbReference type="NCBI Taxonomy" id="1618986"/>
    <lineage>
        <taxon>Bacteria</taxon>
        <taxon>Candidatus Uhriibacteriota</taxon>
    </lineage>
</organism>
<reference evidence="1 2" key="1">
    <citation type="journal article" date="2015" name="Nature">
        <title>rRNA introns, odd ribosomes, and small enigmatic genomes across a large radiation of phyla.</title>
        <authorList>
            <person name="Brown C.T."/>
            <person name="Hug L.A."/>
            <person name="Thomas B.C."/>
            <person name="Sharon I."/>
            <person name="Castelle C.J."/>
            <person name="Singh A."/>
            <person name="Wilkins M.J."/>
            <person name="Williams K.H."/>
            <person name="Banfield J.F."/>
        </authorList>
    </citation>
    <scope>NUCLEOTIDE SEQUENCE [LARGE SCALE GENOMIC DNA]</scope>
</reference>
<dbReference type="EMBL" id="LCRN01000049">
    <property type="protein sequence ID" value="KKW35118.1"/>
    <property type="molecule type" value="Genomic_DNA"/>
</dbReference>
<protein>
    <submittedName>
        <fullName evidence="1">Uncharacterized protein</fullName>
    </submittedName>
</protein>
<evidence type="ECO:0000313" key="2">
    <source>
        <dbReference type="Proteomes" id="UP000033865"/>
    </source>
</evidence>